<evidence type="ECO:0000313" key="3">
    <source>
        <dbReference type="EMBL" id="SED64365.1"/>
    </source>
</evidence>
<gene>
    <name evidence="3" type="ORF">SAMN05444171_4680</name>
</gene>
<evidence type="ECO:0000256" key="2">
    <source>
        <dbReference type="SAM" id="SignalP"/>
    </source>
</evidence>
<accession>A0A1M7C119</accession>
<feature type="signal peptide" evidence="2">
    <location>
        <begin position="1"/>
        <end position="28"/>
    </location>
</feature>
<proteinExistence type="predicted"/>
<dbReference type="OrthoDB" id="8442869at2"/>
<reference evidence="3 4" key="1">
    <citation type="submission" date="2016-10" db="EMBL/GenBank/DDBJ databases">
        <authorList>
            <person name="de Groot N.N."/>
        </authorList>
    </citation>
    <scope>NUCLEOTIDE SEQUENCE [LARGE SCALE GENOMIC DNA]</scope>
    <source>
        <strain evidence="3 4">GAS522</strain>
    </source>
</reference>
<evidence type="ECO:0000313" key="4">
    <source>
        <dbReference type="Proteomes" id="UP000183208"/>
    </source>
</evidence>
<keyword evidence="2" id="KW-0732">Signal</keyword>
<protein>
    <submittedName>
        <fullName evidence="3">Uncharacterized protein</fullName>
    </submittedName>
</protein>
<sequence>MIPTTRYRRTRLLTLVAGFSLLSVLAAAAQTPPAEDEAEMPAAEEAAAAAPDVNDADIMKDIDVSKLDWSQLNVDASTFTGPAPKGRAAPKGNNADATWSNNAKPNGAAAVSVKQSVTPFWDARVGADMTVARQGTLTASEALSEKLSNGGNLQQSSGTAWAAITAPGVASIWDKTAVEARVDPGQEQSKLGTSLSKSLPLSEQYSLTLKNDYNVIQQGIVPVPGIVGHPARSYETDQSAKVSVTDTGTSFVAGQTLSSNDDKWLRKVGAEQKLFDGVTISGSIGETSTGAVNKSLSAGFKRSW</sequence>
<feature type="region of interest" description="Disordered" evidence="1">
    <location>
        <begin position="78"/>
        <end position="103"/>
    </location>
</feature>
<dbReference type="AlphaFoldDB" id="A0A1M7C119"/>
<dbReference type="EMBL" id="FNTI01000001">
    <property type="protein sequence ID" value="SED64365.1"/>
    <property type="molecule type" value="Genomic_DNA"/>
</dbReference>
<dbReference type="RefSeq" id="WP_074823968.1">
    <property type="nucleotide sequence ID" value="NZ_FNTI01000001.1"/>
</dbReference>
<evidence type="ECO:0000256" key="1">
    <source>
        <dbReference type="SAM" id="MobiDB-lite"/>
    </source>
</evidence>
<feature type="chain" id="PRO_5030031793" evidence="2">
    <location>
        <begin position="29"/>
        <end position="304"/>
    </location>
</feature>
<name>A0A1M7C119_9BRAD</name>
<organism evidence="3 4">
    <name type="scientific">Bradyrhizobium lablabi</name>
    <dbReference type="NCBI Taxonomy" id="722472"/>
    <lineage>
        <taxon>Bacteria</taxon>
        <taxon>Pseudomonadati</taxon>
        <taxon>Pseudomonadota</taxon>
        <taxon>Alphaproteobacteria</taxon>
        <taxon>Hyphomicrobiales</taxon>
        <taxon>Nitrobacteraceae</taxon>
        <taxon>Bradyrhizobium</taxon>
    </lineage>
</organism>
<dbReference type="Proteomes" id="UP000183208">
    <property type="component" value="Unassembled WGS sequence"/>
</dbReference>